<comment type="caution">
    <text evidence="7">The sequence shown here is derived from an EMBL/GenBank/DDBJ whole genome shotgun (WGS) entry which is preliminary data.</text>
</comment>
<dbReference type="PROSITE" id="PS50110">
    <property type="entry name" value="RESPONSE_REGULATORY"/>
    <property type="match status" value="1"/>
</dbReference>
<dbReference type="Gene3D" id="3.40.50.2300">
    <property type="match status" value="1"/>
</dbReference>
<keyword evidence="4" id="KW-0597">Phosphoprotein</keyword>
<dbReference type="PRINTS" id="PR00038">
    <property type="entry name" value="HTHLUXR"/>
</dbReference>
<gene>
    <name evidence="7" type="primary">nwsB_1</name>
    <name evidence="7" type="ORF">GCM10007874_21710</name>
</gene>
<name>A0ABQ6CKA4_9HYPH</name>
<dbReference type="InterPro" id="IPR000792">
    <property type="entry name" value="Tscrpt_reg_LuxR_C"/>
</dbReference>
<keyword evidence="2 7" id="KW-0238">DNA-binding</keyword>
<dbReference type="RefSeq" id="WP_284312030.1">
    <property type="nucleotide sequence ID" value="NZ_BSPC01000021.1"/>
</dbReference>
<reference evidence="8" key="1">
    <citation type="journal article" date="2019" name="Int. J. Syst. Evol. Microbiol.">
        <title>The Global Catalogue of Microorganisms (GCM) 10K type strain sequencing project: providing services to taxonomists for standard genome sequencing and annotation.</title>
        <authorList>
            <consortium name="The Broad Institute Genomics Platform"/>
            <consortium name="The Broad Institute Genome Sequencing Center for Infectious Disease"/>
            <person name="Wu L."/>
            <person name="Ma J."/>
        </authorList>
    </citation>
    <scope>NUCLEOTIDE SEQUENCE [LARGE SCALE GENOMIC DNA]</scope>
    <source>
        <strain evidence="8">NBRC 101365</strain>
    </source>
</reference>
<sequence length="236" mass="25508">MGVANSQTLDSPLTVLVDDDAEVRDSLQELLSSVGIDSISFSSAQEVLNAKLPDRPGCFVLDVRMPGLSGMDLQQLLATKDILTPIIFLTGHGDIAMSVEAMKAGALDFLTKPVRDQTFLDAVSTAIEADTARREASAVTRKNTAQYQTLTPREREVLKFVVSGAMNKQIAYELGISEITVKLHRSNMMKKMNARSLSDLFNVCQSLPADIRCQLKMASAGGMMTARSGTGAQLTH</sequence>
<keyword evidence="3" id="KW-0804">Transcription</keyword>
<dbReference type="PANTHER" id="PTHR44688">
    <property type="entry name" value="DNA-BINDING TRANSCRIPTIONAL ACTIVATOR DEVR_DOSR"/>
    <property type="match status" value="1"/>
</dbReference>
<proteinExistence type="predicted"/>
<dbReference type="Pfam" id="PF00196">
    <property type="entry name" value="GerE"/>
    <property type="match status" value="1"/>
</dbReference>
<keyword evidence="1" id="KW-0805">Transcription regulation</keyword>
<evidence type="ECO:0000256" key="3">
    <source>
        <dbReference type="ARBA" id="ARBA00023163"/>
    </source>
</evidence>
<evidence type="ECO:0000313" key="7">
    <source>
        <dbReference type="EMBL" id="GLS19154.1"/>
    </source>
</evidence>
<feature type="modified residue" description="4-aspartylphosphate" evidence="4">
    <location>
        <position position="62"/>
    </location>
</feature>
<dbReference type="EMBL" id="BSPC01000021">
    <property type="protein sequence ID" value="GLS19154.1"/>
    <property type="molecule type" value="Genomic_DNA"/>
</dbReference>
<dbReference type="PANTHER" id="PTHR44688:SF16">
    <property type="entry name" value="DNA-BINDING TRANSCRIPTIONAL ACTIVATOR DEVR_DOSR"/>
    <property type="match status" value="1"/>
</dbReference>
<dbReference type="CDD" id="cd06170">
    <property type="entry name" value="LuxR_C_like"/>
    <property type="match status" value="1"/>
</dbReference>
<dbReference type="SMART" id="SM00421">
    <property type="entry name" value="HTH_LUXR"/>
    <property type="match status" value="1"/>
</dbReference>
<dbReference type="Pfam" id="PF00072">
    <property type="entry name" value="Response_reg"/>
    <property type="match status" value="1"/>
</dbReference>
<dbReference type="InterPro" id="IPR001789">
    <property type="entry name" value="Sig_transdc_resp-reg_receiver"/>
</dbReference>
<dbReference type="SUPFAM" id="SSF52172">
    <property type="entry name" value="CheY-like"/>
    <property type="match status" value="1"/>
</dbReference>
<dbReference type="Gene3D" id="1.10.10.10">
    <property type="entry name" value="Winged helix-like DNA-binding domain superfamily/Winged helix DNA-binding domain"/>
    <property type="match status" value="1"/>
</dbReference>
<dbReference type="GO" id="GO:0003677">
    <property type="term" value="F:DNA binding"/>
    <property type="evidence" value="ECO:0007669"/>
    <property type="project" value="UniProtKB-KW"/>
</dbReference>
<feature type="domain" description="Response regulatory" evidence="6">
    <location>
        <begin position="13"/>
        <end position="127"/>
    </location>
</feature>
<evidence type="ECO:0000313" key="8">
    <source>
        <dbReference type="Proteomes" id="UP001156882"/>
    </source>
</evidence>
<dbReference type="SMART" id="SM00448">
    <property type="entry name" value="REC"/>
    <property type="match status" value="1"/>
</dbReference>
<evidence type="ECO:0000256" key="1">
    <source>
        <dbReference type="ARBA" id="ARBA00023015"/>
    </source>
</evidence>
<dbReference type="InterPro" id="IPR011006">
    <property type="entry name" value="CheY-like_superfamily"/>
</dbReference>
<feature type="domain" description="HTH luxR-type" evidence="5">
    <location>
        <begin position="143"/>
        <end position="208"/>
    </location>
</feature>
<evidence type="ECO:0000256" key="2">
    <source>
        <dbReference type="ARBA" id="ARBA00023125"/>
    </source>
</evidence>
<protein>
    <submittedName>
        <fullName evidence="7">DNA-binding response regulator</fullName>
    </submittedName>
</protein>
<evidence type="ECO:0000256" key="4">
    <source>
        <dbReference type="PROSITE-ProRule" id="PRU00169"/>
    </source>
</evidence>
<keyword evidence="8" id="KW-1185">Reference proteome</keyword>
<dbReference type="Proteomes" id="UP001156882">
    <property type="component" value="Unassembled WGS sequence"/>
</dbReference>
<dbReference type="PROSITE" id="PS50043">
    <property type="entry name" value="HTH_LUXR_2"/>
    <property type="match status" value="1"/>
</dbReference>
<evidence type="ECO:0000259" key="6">
    <source>
        <dbReference type="PROSITE" id="PS50110"/>
    </source>
</evidence>
<organism evidence="7 8">
    <name type="scientific">Labrys miyagiensis</name>
    <dbReference type="NCBI Taxonomy" id="346912"/>
    <lineage>
        <taxon>Bacteria</taxon>
        <taxon>Pseudomonadati</taxon>
        <taxon>Pseudomonadota</taxon>
        <taxon>Alphaproteobacteria</taxon>
        <taxon>Hyphomicrobiales</taxon>
        <taxon>Xanthobacteraceae</taxon>
        <taxon>Labrys</taxon>
    </lineage>
</organism>
<dbReference type="InterPro" id="IPR036388">
    <property type="entry name" value="WH-like_DNA-bd_sf"/>
</dbReference>
<evidence type="ECO:0000259" key="5">
    <source>
        <dbReference type="PROSITE" id="PS50043"/>
    </source>
</evidence>
<dbReference type="CDD" id="cd17537">
    <property type="entry name" value="REC_FixJ"/>
    <property type="match status" value="1"/>
</dbReference>
<dbReference type="PROSITE" id="PS00622">
    <property type="entry name" value="HTH_LUXR_1"/>
    <property type="match status" value="1"/>
</dbReference>
<accession>A0ABQ6CKA4</accession>